<organism evidence="2 3">
    <name type="scientific">Carboxylicivirga linearis</name>
    <dbReference type="NCBI Taxonomy" id="1628157"/>
    <lineage>
        <taxon>Bacteria</taxon>
        <taxon>Pseudomonadati</taxon>
        <taxon>Bacteroidota</taxon>
        <taxon>Bacteroidia</taxon>
        <taxon>Marinilabiliales</taxon>
        <taxon>Marinilabiliaceae</taxon>
        <taxon>Carboxylicivirga</taxon>
    </lineage>
</organism>
<proteinExistence type="predicted"/>
<keyword evidence="1" id="KW-1133">Transmembrane helix</keyword>
<feature type="transmembrane region" description="Helical" evidence="1">
    <location>
        <begin position="318"/>
        <end position="337"/>
    </location>
</feature>
<keyword evidence="3" id="KW-1185">Reference proteome</keyword>
<protein>
    <submittedName>
        <fullName evidence="2">Uncharacterized protein</fullName>
    </submittedName>
</protein>
<keyword evidence="1" id="KW-0812">Transmembrane</keyword>
<sequence length="340" mass="40441">MKKIKYILFALLLLSSCDEPELRYFTRINNDGSVYKRVTAVGDSAKVHRNPFSFDVSDGWDVSYSKEINESDTVFFAIAEKTFPSVDASFNVFYSQIDSGQRENIKIDYHKKYRWFYTFHEYSETFLQRFPYRHFDISEFLSEDERTYFLEDDTTVINHLSGKEKDNWIENGELHLWEFISKSMCREYIRLVDSAAVLNGFDVINKDQTKFLDEIFYHVLDDGPELNELTVITDSLLNIDRMDRLYKKGYFDQFEEEVNDRMLLLHSRSYKIEFELPGLVYDTNAAELDNENLKWEMGAGEFQYCDKTVFGYYRTTNWWAFIVTFAVVVIVLWQAFIRKK</sequence>
<gene>
    <name evidence="2" type="ORF">KEM10_07555</name>
</gene>
<evidence type="ECO:0000313" key="3">
    <source>
        <dbReference type="Proteomes" id="UP000708576"/>
    </source>
</evidence>
<keyword evidence="1" id="KW-0472">Membrane</keyword>
<dbReference type="EMBL" id="JAGUCO010000004">
    <property type="protein sequence ID" value="MBS2098133.1"/>
    <property type="molecule type" value="Genomic_DNA"/>
</dbReference>
<name>A0ABS5JT91_9BACT</name>
<reference evidence="2 3" key="1">
    <citation type="journal article" date="2015" name="Int. J. Syst. Evol. Microbiol.">
        <title>Carboxylicivirga linearis sp. nov., isolated from a sea cucumber culture pond.</title>
        <authorList>
            <person name="Wang F.Q."/>
            <person name="Zhou Y.X."/>
            <person name="Lin X.Z."/>
            <person name="Chen G.J."/>
            <person name="Du Z.J."/>
        </authorList>
    </citation>
    <scope>NUCLEOTIDE SEQUENCE [LARGE SCALE GENOMIC DNA]</scope>
    <source>
        <strain evidence="2 3">FB218</strain>
    </source>
</reference>
<accession>A0ABS5JT91</accession>
<evidence type="ECO:0000256" key="1">
    <source>
        <dbReference type="SAM" id="Phobius"/>
    </source>
</evidence>
<dbReference type="Proteomes" id="UP000708576">
    <property type="component" value="Unassembled WGS sequence"/>
</dbReference>
<evidence type="ECO:0000313" key="2">
    <source>
        <dbReference type="EMBL" id="MBS2098133.1"/>
    </source>
</evidence>
<comment type="caution">
    <text evidence="2">The sequence shown here is derived from an EMBL/GenBank/DDBJ whole genome shotgun (WGS) entry which is preliminary data.</text>
</comment>
<dbReference type="RefSeq" id="WP_212215380.1">
    <property type="nucleotide sequence ID" value="NZ_JAGUCO010000004.1"/>
</dbReference>
<dbReference type="PROSITE" id="PS51257">
    <property type="entry name" value="PROKAR_LIPOPROTEIN"/>
    <property type="match status" value="1"/>
</dbReference>